<comment type="subcellular location">
    <subcellularLocation>
        <location evidence="5">Cell membrane</location>
        <topology evidence="5">Multi-pass membrane protein</topology>
    </subcellularLocation>
    <subcellularLocation>
        <location evidence="1">Endomembrane system</location>
        <topology evidence="1">Multi-pass membrane protein</topology>
    </subcellularLocation>
    <subcellularLocation>
        <location evidence="6">Membrane</location>
        <topology evidence="6">Multi-pass membrane protein</topology>
    </subcellularLocation>
</comment>
<organism evidence="8 9">
    <name type="scientific">Aeromicrobium marinum DSM 15272</name>
    <dbReference type="NCBI Taxonomy" id="585531"/>
    <lineage>
        <taxon>Bacteria</taxon>
        <taxon>Bacillati</taxon>
        <taxon>Actinomycetota</taxon>
        <taxon>Actinomycetes</taxon>
        <taxon>Propionibacteriales</taxon>
        <taxon>Nocardioidaceae</taxon>
        <taxon>Aeromicrobium</taxon>
    </lineage>
</organism>
<comment type="similarity">
    <text evidence="5">Belongs to the complex I subunit 2 family.</text>
</comment>
<feature type="transmembrane region" description="Helical" evidence="5">
    <location>
        <begin position="44"/>
        <end position="66"/>
    </location>
</feature>
<evidence type="ECO:0000256" key="3">
    <source>
        <dbReference type="ARBA" id="ARBA00022989"/>
    </source>
</evidence>
<name>E2S7K1_9ACTN</name>
<dbReference type="Pfam" id="PF00361">
    <property type="entry name" value="Proton_antipo_M"/>
    <property type="match status" value="1"/>
</dbReference>
<dbReference type="GO" id="GO:0042773">
    <property type="term" value="P:ATP synthesis coupled electron transport"/>
    <property type="evidence" value="ECO:0007669"/>
    <property type="project" value="InterPro"/>
</dbReference>
<feature type="transmembrane region" description="Helical" evidence="5">
    <location>
        <begin position="419"/>
        <end position="443"/>
    </location>
</feature>
<dbReference type="NCBIfam" id="NF004441">
    <property type="entry name" value="PRK05777.1-4"/>
    <property type="match status" value="1"/>
</dbReference>
<comment type="subunit">
    <text evidence="5">NDH-1 is composed of 14 different subunits. Subunits NuoA, H, J, K, L, M, N constitute the membrane sector of the complex.</text>
</comment>
<comment type="catalytic activity">
    <reaction evidence="5">
        <text>a quinone + NADH + 5 H(+)(in) = a quinol + NAD(+) + 4 H(+)(out)</text>
        <dbReference type="Rhea" id="RHEA:57888"/>
        <dbReference type="ChEBI" id="CHEBI:15378"/>
        <dbReference type="ChEBI" id="CHEBI:24646"/>
        <dbReference type="ChEBI" id="CHEBI:57540"/>
        <dbReference type="ChEBI" id="CHEBI:57945"/>
        <dbReference type="ChEBI" id="CHEBI:132124"/>
    </reaction>
</comment>
<keyword evidence="4 5" id="KW-0472">Membrane</keyword>
<comment type="caution">
    <text evidence="8">The sequence shown here is derived from an EMBL/GenBank/DDBJ whole genome shotgun (WGS) entry which is preliminary data.</text>
</comment>
<gene>
    <name evidence="5" type="primary">nuoN</name>
    <name evidence="8" type="ORF">HMPREF0063_10008</name>
</gene>
<keyword evidence="5" id="KW-0813">Transport</keyword>
<reference evidence="8" key="1">
    <citation type="submission" date="2010-08" db="EMBL/GenBank/DDBJ databases">
        <authorList>
            <person name="Muzny D."/>
            <person name="Qin X."/>
            <person name="Buhay C."/>
            <person name="Dugan-Rocha S."/>
            <person name="Ding Y."/>
            <person name="Chen G."/>
            <person name="Hawes A."/>
            <person name="Holder M."/>
            <person name="Jhangiani S."/>
            <person name="Johnson A."/>
            <person name="Khan Z."/>
            <person name="Li Z."/>
            <person name="Liu W."/>
            <person name="Liu X."/>
            <person name="Perez L."/>
            <person name="Shen H."/>
            <person name="Wang Q."/>
            <person name="Watt J."/>
            <person name="Xi L."/>
            <person name="Xin Y."/>
            <person name="Zhou J."/>
            <person name="Deng J."/>
            <person name="Jiang H."/>
            <person name="Liu Y."/>
            <person name="Qu J."/>
            <person name="Song X.-Z."/>
            <person name="Zhang L."/>
            <person name="Villasana D."/>
            <person name="Johnson A."/>
            <person name="Liu J."/>
            <person name="Liyanage D."/>
            <person name="Lorensuhewa L."/>
            <person name="Robinson T."/>
            <person name="Song A."/>
            <person name="Song B.-B."/>
            <person name="Dinh H."/>
            <person name="Thornton R."/>
            <person name="Coyle M."/>
            <person name="Francisco L."/>
            <person name="Jackson L."/>
            <person name="Javaid M."/>
            <person name="Korchina V."/>
            <person name="Kovar C."/>
            <person name="Mata R."/>
            <person name="Mathew T."/>
            <person name="Ngo R."/>
            <person name="Nguyen L."/>
            <person name="Nguyen N."/>
            <person name="Okwuonu G."/>
            <person name="Ongeri F."/>
            <person name="Pham C."/>
            <person name="Simmons D."/>
            <person name="Wilczek-Boney K."/>
            <person name="Hale W."/>
            <person name="Jakkamsetti A."/>
            <person name="Pham P."/>
            <person name="Ruth R."/>
            <person name="San Lucas F."/>
            <person name="Warren J."/>
            <person name="Zhang J."/>
            <person name="Zhao Z."/>
            <person name="Zhou C."/>
            <person name="Zhu D."/>
            <person name="Lee S."/>
            <person name="Bess C."/>
            <person name="Blankenburg K."/>
            <person name="Forbes L."/>
            <person name="Fu Q."/>
            <person name="Gubbala S."/>
            <person name="Hirani K."/>
            <person name="Jayaseelan J.C."/>
            <person name="Lara F."/>
            <person name="Munidasa M."/>
            <person name="Palculict T."/>
            <person name="Patil S."/>
            <person name="Pu L.-L."/>
            <person name="Saada N."/>
            <person name="Tang L."/>
            <person name="Weissenberger G."/>
            <person name="Zhu Y."/>
            <person name="Hemphill L."/>
            <person name="Shang Y."/>
            <person name="Youmans B."/>
            <person name="Ayvaz T."/>
            <person name="Ross M."/>
            <person name="Santibanez J."/>
            <person name="Aqrawi P."/>
            <person name="Gross S."/>
            <person name="Joshi V."/>
            <person name="Fowler G."/>
            <person name="Nazareth L."/>
            <person name="Reid J."/>
            <person name="Worley K."/>
            <person name="Petrosino J."/>
            <person name="Highlander S."/>
            <person name="Gibbs R."/>
        </authorList>
    </citation>
    <scope>NUCLEOTIDE SEQUENCE [LARGE SCALE GENOMIC DNA]</scope>
    <source>
        <strain evidence="8">DSM 15272</strain>
    </source>
</reference>
<dbReference type="GO" id="GO:0012505">
    <property type="term" value="C:endomembrane system"/>
    <property type="evidence" value="ECO:0007669"/>
    <property type="project" value="UniProtKB-SubCell"/>
</dbReference>
<evidence type="ECO:0000256" key="1">
    <source>
        <dbReference type="ARBA" id="ARBA00004127"/>
    </source>
</evidence>
<keyword evidence="5" id="KW-1003">Cell membrane</keyword>
<feature type="transmembrane region" description="Helical" evidence="5">
    <location>
        <begin position="455"/>
        <end position="483"/>
    </location>
</feature>
<keyword evidence="3 5" id="KW-1133">Transmembrane helix</keyword>
<feature type="transmembrane region" description="Helical" evidence="5">
    <location>
        <begin position="95"/>
        <end position="113"/>
    </location>
</feature>
<keyword evidence="5" id="KW-0874">Quinone</keyword>
<evidence type="ECO:0000313" key="8">
    <source>
        <dbReference type="EMBL" id="EFQ84667.1"/>
    </source>
</evidence>
<comment type="function">
    <text evidence="5">NDH-1 shuttles electrons from NADH, via FMN and iron-sulfur (Fe-S) centers, to quinones in the respiratory chain. The immediate electron acceptor for the enzyme in this species is believed to be a menaquinone. Couples the redox reaction to proton translocation (for every two electrons transferred, four hydrogen ions are translocated across the cytoplasmic membrane), and thus conserves the redox energy in a proton gradient.</text>
</comment>
<evidence type="ECO:0000256" key="5">
    <source>
        <dbReference type="HAMAP-Rule" id="MF_00445"/>
    </source>
</evidence>
<dbReference type="RefSeq" id="WP_007076575.1">
    <property type="nucleotide sequence ID" value="NZ_CM001024.1"/>
</dbReference>
<dbReference type="eggNOG" id="COG1007">
    <property type="taxonomic scope" value="Bacteria"/>
</dbReference>
<keyword evidence="5" id="KW-0520">NAD</keyword>
<dbReference type="GO" id="GO:0050136">
    <property type="term" value="F:NADH dehydrogenase (quinone) (non-electrogenic) activity"/>
    <property type="evidence" value="ECO:0007669"/>
    <property type="project" value="UniProtKB-UniRule"/>
</dbReference>
<feature type="transmembrane region" description="Helical" evidence="5">
    <location>
        <begin position="150"/>
        <end position="167"/>
    </location>
</feature>
<dbReference type="NCBIfam" id="TIGR01770">
    <property type="entry name" value="NDH_I_N"/>
    <property type="match status" value="1"/>
</dbReference>
<feature type="transmembrane region" description="Helical" evidence="5">
    <location>
        <begin position="343"/>
        <end position="365"/>
    </location>
</feature>
<dbReference type="InterPro" id="IPR010096">
    <property type="entry name" value="NADH-Q_OxRdtase_suN/2"/>
</dbReference>
<proteinExistence type="inferred from homology"/>
<evidence type="ECO:0000256" key="4">
    <source>
        <dbReference type="ARBA" id="ARBA00023136"/>
    </source>
</evidence>
<feature type="transmembrane region" description="Helical" evidence="5">
    <location>
        <begin position="495"/>
        <end position="517"/>
    </location>
</feature>
<evidence type="ECO:0000256" key="6">
    <source>
        <dbReference type="RuleBase" id="RU000320"/>
    </source>
</evidence>
<dbReference type="PANTHER" id="PTHR22773">
    <property type="entry name" value="NADH DEHYDROGENASE"/>
    <property type="match status" value="1"/>
</dbReference>
<feature type="domain" description="NADH:quinone oxidoreductase/Mrp antiporter transmembrane" evidence="7">
    <location>
        <begin position="167"/>
        <end position="468"/>
    </location>
</feature>
<accession>E2S7K1</accession>
<dbReference type="GO" id="GO:0048038">
    <property type="term" value="F:quinone binding"/>
    <property type="evidence" value="ECO:0007669"/>
    <property type="project" value="UniProtKB-KW"/>
</dbReference>
<evidence type="ECO:0000256" key="2">
    <source>
        <dbReference type="ARBA" id="ARBA00022692"/>
    </source>
</evidence>
<feature type="transmembrane region" description="Helical" evidence="5">
    <location>
        <begin position="247"/>
        <end position="273"/>
    </location>
</feature>
<dbReference type="GO" id="GO:0008137">
    <property type="term" value="F:NADH dehydrogenase (ubiquinone) activity"/>
    <property type="evidence" value="ECO:0007669"/>
    <property type="project" value="InterPro"/>
</dbReference>
<dbReference type="InterPro" id="IPR001750">
    <property type="entry name" value="ND/Mrp_TM"/>
</dbReference>
<dbReference type="OrthoDB" id="9811718at2"/>
<dbReference type="AlphaFoldDB" id="E2S7K1"/>
<evidence type="ECO:0000259" key="7">
    <source>
        <dbReference type="Pfam" id="PF00361"/>
    </source>
</evidence>
<dbReference type="GO" id="GO:0005886">
    <property type="term" value="C:plasma membrane"/>
    <property type="evidence" value="ECO:0007669"/>
    <property type="project" value="UniProtKB-SubCell"/>
</dbReference>
<feature type="transmembrane region" description="Helical" evidence="5">
    <location>
        <begin position="319"/>
        <end position="336"/>
    </location>
</feature>
<dbReference type="EC" id="7.1.1.-" evidence="5"/>
<keyword evidence="9" id="KW-1185">Reference proteome</keyword>
<dbReference type="HOGENOM" id="CLU_007100_1_1_11"/>
<dbReference type="HAMAP" id="MF_00445">
    <property type="entry name" value="NDH1_NuoN_1"/>
    <property type="match status" value="1"/>
</dbReference>
<feature type="transmembrane region" description="Helical" evidence="5">
    <location>
        <begin position="377"/>
        <end position="398"/>
    </location>
</feature>
<keyword evidence="2 5" id="KW-0812">Transmembrane</keyword>
<dbReference type="STRING" id="585531.HMPREF0063_10008"/>
<protein>
    <recommendedName>
        <fullName evidence="5">NADH-quinone oxidoreductase subunit N</fullName>
        <ecNumber evidence="5">7.1.1.-</ecNumber>
    </recommendedName>
    <alternativeName>
        <fullName evidence="5">NADH dehydrogenase I subunit N</fullName>
    </alternativeName>
    <alternativeName>
        <fullName evidence="5">NDH-1 subunit N</fullName>
    </alternativeName>
</protein>
<dbReference type="EMBL" id="ACLF03000001">
    <property type="protein sequence ID" value="EFQ84667.1"/>
    <property type="molecule type" value="Genomic_DNA"/>
</dbReference>
<keyword evidence="5" id="KW-1278">Translocase</keyword>
<feature type="transmembrane region" description="Helical" evidence="5">
    <location>
        <begin position="173"/>
        <end position="191"/>
    </location>
</feature>
<feature type="transmembrane region" description="Helical" evidence="5">
    <location>
        <begin position="15"/>
        <end position="37"/>
    </location>
</feature>
<evidence type="ECO:0000313" key="9">
    <source>
        <dbReference type="Proteomes" id="UP000003111"/>
    </source>
</evidence>
<feature type="transmembrane region" description="Helical" evidence="5">
    <location>
        <begin position="203"/>
        <end position="227"/>
    </location>
</feature>
<sequence length="533" mass="55310">MNDDLPQIPIPDIDWTAISPILIVAGVALVGVLVEAFCPRAPRFVVQTVLAAAGTVAAGVAAIWVYTDLEELAGPVAGLGGPTGDDAIAVDGPGVITWIMLTLFALLSIGLFADRRLEAGVSAFTGRAADAPGSAGEAEANRLKVEHTEVYPLAMFALFGMMIFATSNDLLTMFIALEVLSLPLYLLCGLARRRRLLSQEAALKYFLLGAFSSVFFLYGAALAYGYAGTFSLAGIDQAVTSRGSAEPLLLAAIALMAVGLLFKIGAVPFHAWTPDVYQGAPTPVTAFMAAGTKAAAFIALMRVLFVAFGGASWDWRPSIWVVAAITMIFGSLVAIAQTDVKRMLAYSSVAHAGFLLVGVSGGFVSGDGERLDSLSSVLFYLVAYGLASIGAFAVVMLVRDAGGEATHLSRWAGLGKESPFLAGSFAIFMLSFAGIPLTAGFVGKLSVFTAAFSGGFWPLVVVGVLTSAVAAYFYVRVIVLMFFTEAASDGPTVAVGGTMTTVVIVIAAVGTVALGILPGPLLELVQNAGAFVR</sequence>
<dbReference type="Proteomes" id="UP000003111">
    <property type="component" value="Unassembled WGS sequence"/>
</dbReference>